<proteinExistence type="predicted"/>
<reference evidence="2 3" key="1">
    <citation type="submission" date="2020-02" db="EMBL/GenBank/DDBJ databases">
        <authorList>
            <person name="Li X.-J."/>
            <person name="Han X.-M."/>
        </authorList>
    </citation>
    <scope>NUCLEOTIDE SEQUENCE [LARGE SCALE GENOMIC DNA]</scope>
    <source>
        <strain evidence="2 3">CCTCC AB 2017055</strain>
    </source>
</reference>
<dbReference type="Pfam" id="PF00903">
    <property type="entry name" value="Glyoxalase"/>
    <property type="match status" value="1"/>
</dbReference>
<dbReference type="RefSeq" id="WP_163734998.1">
    <property type="nucleotide sequence ID" value="NZ_JAAGOA010000004.1"/>
</dbReference>
<comment type="caution">
    <text evidence="2">The sequence shown here is derived from an EMBL/GenBank/DDBJ whole genome shotgun (WGS) entry which is preliminary data.</text>
</comment>
<evidence type="ECO:0000313" key="3">
    <source>
        <dbReference type="Proteomes" id="UP000475214"/>
    </source>
</evidence>
<dbReference type="EMBL" id="JAAGOA010000004">
    <property type="protein sequence ID" value="NEE00023.1"/>
    <property type="molecule type" value="Genomic_DNA"/>
</dbReference>
<dbReference type="PANTHER" id="PTHR34109">
    <property type="entry name" value="BNAUNNG04460D PROTEIN-RELATED"/>
    <property type="match status" value="1"/>
</dbReference>
<dbReference type="PANTHER" id="PTHR34109:SF1">
    <property type="entry name" value="VOC DOMAIN-CONTAINING PROTEIN"/>
    <property type="match status" value="1"/>
</dbReference>
<evidence type="ECO:0000259" key="1">
    <source>
        <dbReference type="PROSITE" id="PS51819"/>
    </source>
</evidence>
<dbReference type="Gene3D" id="3.30.720.110">
    <property type="match status" value="1"/>
</dbReference>
<dbReference type="InterPro" id="IPR037523">
    <property type="entry name" value="VOC_core"/>
</dbReference>
<evidence type="ECO:0000313" key="2">
    <source>
        <dbReference type="EMBL" id="NEE00023.1"/>
    </source>
</evidence>
<dbReference type="Proteomes" id="UP000475214">
    <property type="component" value="Unassembled WGS sequence"/>
</dbReference>
<organism evidence="2 3">
    <name type="scientific">Phytoactinopolyspora halotolerans</name>
    <dbReference type="NCBI Taxonomy" id="1981512"/>
    <lineage>
        <taxon>Bacteria</taxon>
        <taxon>Bacillati</taxon>
        <taxon>Actinomycetota</taxon>
        <taxon>Actinomycetes</taxon>
        <taxon>Jiangellales</taxon>
        <taxon>Jiangellaceae</taxon>
        <taxon>Phytoactinopolyspora</taxon>
    </lineage>
</organism>
<accession>A0A6L9S4W9</accession>
<gene>
    <name evidence="2" type="ORF">G1H10_07550</name>
</gene>
<protein>
    <recommendedName>
        <fullName evidence="1">VOC domain-containing protein</fullName>
    </recommendedName>
</protein>
<dbReference type="SUPFAM" id="SSF54593">
    <property type="entry name" value="Glyoxalase/Bleomycin resistance protein/Dihydroxybiphenyl dioxygenase"/>
    <property type="match status" value="1"/>
</dbReference>
<name>A0A6L9S4W9_9ACTN</name>
<keyword evidence="3" id="KW-1185">Reference proteome</keyword>
<dbReference type="PROSITE" id="PS51819">
    <property type="entry name" value="VOC"/>
    <property type="match status" value="1"/>
</dbReference>
<sequence length="130" mass="14386">MNDTTRRQSIFPSLRYRDPRAALRFLTEAFGFTEEQVHEQDGQIVHAEMSYDGDMIGFGTVGVGDPLFDITPSCVYVAVDDIDAHHARAVAAGAEIVMEPTDQEYGSRDFAVRDPEGNVWAFGTYRPGPA</sequence>
<dbReference type="InterPro" id="IPR004360">
    <property type="entry name" value="Glyas_Fos-R_dOase_dom"/>
</dbReference>
<dbReference type="Gene3D" id="3.30.720.120">
    <property type="match status" value="1"/>
</dbReference>
<dbReference type="AlphaFoldDB" id="A0A6L9S4W9"/>
<dbReference type="InterPro" id="IPR029068">
    <property type="entry name" value="Glyas_Bleomycin-R_OHBP_Dase"/>
</dbReference>
<feature type="domain" description="VOC" evidence="1">
    <location>
        <begin position="6"/>
        <end position="125"/>
    </location>
</feature>